<reference evidence="1" key="1">
    <citation type="submission" date="2020-08" db="EMBL/GenBank/DDBJ databases">
        <title>Multicomponent nature underlies the extraordinary mechanical properties of spider dragline silk.</title>
        <authorList>
            <person name="Kono N."/>
            <person name="Nakamura H."/>
            <person name="Mori M."/>
            <person name="Yoshida Y."/>
            <person name="Ohtoshi R."/>
            <person name="Malay A.D."/>
            <person name="Moran D.A.P."/>
            <person name="Tomita M."/>
            <person name="Numata K."/>
            <person name="Arakawa K."/>
        </authorList>
    </citation>
    <scope>NUCLEOTIDE SEQUENCE</scope>
</reference>
<evidence type="ECO:0000313" key="1">
    <source>
        <dbReference type="EMBL" id="GFY54981.1"/>
    </source>
</evidence>
<organism evidence="1 2">
    <name type="scientific">Trichonephila inaurata madagascariensis</name>
    <dbReference type="NCBI Taxonomy" id="2747483"/>
    <lineage>
        <taxon>Eukaryota</taxon>
        <taxon>Metazoa</taxon>
        <taxon>Ecdysozoa</taxon>
        <taxon>Arthropoda</taxon>
        <taxon>Chelicerata</taxon>
        <taxon>Arachnida</taxon>
        <taxon>Araneae</taxon>
        <taxon>Araneomorphae</taxon>
        <taxon>Entelegynae</taxon>
        <taxon>Araneoidea</taxon>
        <taxon>Nephilidae</taxon>
        <taxon>Trichonephila</taxon>
        <taxon>Trichonephila inaurata</taxon>
    </lineage>
</organism>
<protein>
    <submittedName>
        <fullName evidence="1">Uncharacterized protein</fullName>
    </submittedName>
</protein>
<comment type="caution">
    <text evidence="1">The sequence shown here is derived from an EMBL/GenBank/DDBJ whole genome shotgun (WGS) entry which is preliminary data.</text>
</comment>
<proteinExistence type="predicted"/>
<accession>A0A8X6XKR1</accession>
<sequence length="121" mass="14222">MLHVITQLNAKRFDIYFDQFFPQSIKGYERSLRHESTQLGFKITVPDQVRSSDFDKVLKHIWLKLVNFIILHWSTEEMVPFMNHKNIVNSKKCHSITVINNTVVSDFDENLSGSVIMRKPN</sequence>
<gene>
    <name evidence="1" type="primary">NCL1_58399</name>
    <name evidence="1" type="ORF">TNIN_316171</name>
</gene>
<dbReference type="Proteomes" id="UP000886998">
    <property type="component" value="Unassembled WGS sequence"/>
</dbReference>
<name>A0A8X6XKR1_9ARAC</name>
<keyword evidence="2" id="KW-1185">Reference proteome</keyword>
<dbReference type="AlphaFoldDB" id="A0A8X6XKR1"/>
<dbReference type="EMBL" id="BMAV01010113">
    <property type="protein sequence ID" value="GFY54981.1"/>
    <property type="molecule type" value="Genomic_DNA"/>
</dbReference>
<evidence type="ECO:0000313" key="2">
    <source>
        <dbReference type="Proteomes" id="UP000886998"/>
    </source>
</evidence>